<feature type="domain" description="2Fe-2S ferredoxin-type" evidence="9">
    <location>
        <begin position="2"/>
        <end position="88"/>
    </location>
</feature>
<keyword evidence="4" id="KW-0479">Metal-binding</keyword>
<dbReference type="EMBL" id="JASXSV010000004">
    <property type="protein sequence ID" value="MDP0588393.1"/>
    <property type="molecule type" value="Genomic_DNA"/>
</dbReference>
<dbReference type="Pfam" id="PF00111">
    <property type="entry name" value="Fer2"/>
    <property type="match status" value="1"/>
</dbReference>
<organism evidence="10 11">
    <name type="scientific">Candidatus Endonucleibacter bathymodioli</name>
    <dbReference type="NCBI Taxonomy" id="539814"/>
    <lineage>
        <taxon>Bacteria</taxon>
        <taxon>Pseudomonadati</taxon>
        <taxon>Pseudomonadota</taxon>
        <taxon>Gammaproteobacteria</taxon>
        <taxon>Oceanospirillales</taxon>
        <taxon>Endozoicomonadaceae</taxon>
        <taxon>Candidatus Endonucleibacter</taxon>
    </lineage>
</organism>
<comment type="cofactor">
    <cofactor evidence="8">
        <name>[2Fe-2S] cluster</name>
        <dbReference type="ChEBI" id="CHEBI:190135"/>
    </cofactor>
</comment>
<keyword evidence="11" id="KW-1185">Reference proteome</keyword>
<evidence type="ECO:0000256" key="3">
    <source>
        <dbReference type="ARBA" id="ARBA00022714"/>
    </source>
</evidence>
<dbReference type="Proteomes" id="UP001178148">
    <property type="component" value="Unassembled WGS sequence"/>
</dbReference>
<dbReference type="PANTHER" id="PTHR43112">
    <property type="entry name" value="FERREDOXIN"/>
    <property type="match status" value="1"/>
</dbReference>
<dbReference type="SUPFAM" id="SSF54292">
    <property type="entry name" value="2Fe-2S ferredoxin-like"/>
    <property type="match status" value="1"/>
</dbReference>
<evidence type="ECO:0000256" key="4">
    <source>
        <dbReference type="ARBA" id="ARBA00022723"/>
    </source>
</evidence>
<dbReference type="InterPro" id="IPR001041">
    <property type="entry name" value="2Fe-2S_ferredoxin-type"/>
</dbReference>
<evidence type="ECO:0000259" key="9">
    <source>
        <dbReference type="PROSITE" id="PS51085"/>
    </source>
</evidence>
<gene>
    <name evidence="10" type="ORF">QS748_04065</name>
</gene>
<keyword evidence="2" id="KW-0813">Transport</keyword>
<accession>A0AA90NUD4</accession>
<protein>
    <submittedName>
        <fullName evidence="10">2Fe-2S iron-sulfur cluster binding domain-containing protein</fullName>
    </submittedName>
</protein>
<keyword evidence="7" id="KW-0411">Iron-sulfur</keyword>
<dbReference type="GO" id="GO:0046872">
    <property type="term" value="F:metal ion binding"/>
    <property type="evidence" value="ECO:0007669"/>
    <property type="project" value="UniProtKB-KW"/>
</dbReference>
<evidence type="ECO:0000256" key="7">
    <source>
        <dbReference type="ARBA" id="ARBA00023014"/>
    </source>
</evidence>
<dbReference type="InterPro" id="IPR012675">
    <property type="entry name" value="Beta-grasp_dom_sf"/>
</dbReference>
<evidence type="ECO:0000313" key="11">
    <source>
        <dbReference type="Proteomes" id="UP001178148"/>
    </source>
</evidence>
<evidence type="ECO:0000256" key="8">
    <source>
        <dbReference type="ARBA" id="ARBA00034078"/>
    </source>
</evidence>
<name>A0AA90NUD4_9GAMM</name>
<dbReference type="GO" id="GO:0051537">
    <property type="term" value="F:2 iron, 2 sulfur cluster binding"/>
    <property type="evidence" value="ECO:0007669"/>
    <property type="project" value="UniProtKB-KW"/>
</dbReference>
<comment type="caution">
    <text evidence="10">The sequence shown here is derived from an EMBL/GenBank/DDBJ whole genome shotgun (WGS) entry which is preliminary data.</text>
</comment>
<evidence type="ECO:0000256" key="5">
    <source>
        <dbReference type="ARBA" id="ARBA00022982"/>
    </source>
</evidence>
<evidence type="ECO:0000256" key="2">
    <source>
        <dbReference type="ARBA" id="ARBA00022448"/>
    </source>
</evidence>
<evidence type="ECO:0000313" key="10">
    <source>
        <dbReference type="EMBL" id="MDP0588393.1"/>
    </source>
</evidence>
<dbReference type="InterPro" id="IPR036010">
    <property type="entry name" value="2Fe-2S_ferredoxin-like_sf"/>
</dbReference>
<dbReference type="Gene3D" id="3.10.20.30">
    <property type="match status" value="1"/>
</dbReference>
<dbReference type="PROSITE" id="PS51085">
    <property type="entry name" value="2FE2S_FER_2"/>
    <property type="match status" value="1"/>
</dbReference>
<proteinExistence type="inferred from homology"/>
<evidence type="ECO:0000256" key="1">
    <source>
        <dbReference type="ARBA" id="ARBA00007874"/>
    </source>
</evidence>
<evidence type="ECO:0000256" key="6">
    <source>
        <dbReference type="ARBA" id="ARBA00023004"/>
    </source>
</evidence>
<dbReference type="CDD" id="cd00207">
    <property type="entry name" value="fer2"/>
    <property type="match status" value="1"/>
</dbReference>
<dbReference type="AlphaFoldDB" id="A0AA90NUD4"/>
<keyword evidence="3" id="KW-0001">2Fe-2S</keyword>
<dbReference type="PANTHER" id="PTHR43112:SF3">
    <property type="entry name" value="FERREDOXIN-2, CHLOROPLASTIC"/>
    <property type="match status" value="1"/>
</dbReference>
<comment type="similarity">
    <text evidence="1">Belongs to the 2Fe2S plant-type ferredoxin family.</text>
</comment>
<reference evidence="10 11" key="1">
    <citation type="journal article" date="2023" name="bioRxiv">
        <title>An intranuclear bacterial parasite of deep-sea mussels expresses apoptosis inhibitors acquired from its host.</title>
        <authorList>
            <person name="Gonzalez Porras M.A."/>
            <person name="Assie A."/>
            <person name="Tietjen M."/>
            <person name="Violette M."/>
            <person name="Kleiner M."/>
            <person name="Gruber-Vodicka H."/>
            <person name="Dubilier N."/>
            <person name="Leisch N."/>
        </authorList>
    </citation>
    <scope>NUCLEOTIDE SEQUENCE [LARGE SCALE GENOMIC DNA]</scope>
    <source>
        <strain evidence="10">IAP13</strain>
    </source>
</reference>
<keyword evidence="6" id="KW-0408">Iron</keyword>
<sequence length="181" mass="20143">MHEIKFSDRSYILETGETLLDGLLRQGARVPYSCKSGICHSCLLKLECGNPPKGSQVLLSQKQIQSRYILACQSKINSNIHIKLMKRDDTPATIISTTATTTTCVTLELHLRFPVQALTESSQSDLTLIINHALSKQCAIENIDKNGQKLSIVVERTVGDNFSTWIHEKANKGSQVMLQFI</sequence>
<keyword evidence="5" id="KW-0249">Electron transport</keyword>